<keyword evidence="1" id="KW-1133">Transmembrane helix</keyword>
<proteinExistence type="predicted"/>
<keyword evidence="1" id="KW-0812">Transmembrane</keyword>
<keyword evidence="3" id="KW-1185">Reference proteome</keyword>
<comment type="caution">
    <text evidence="2">The sequence shown here is derived from an EMBL/GenBank/DDBJ whole genome shotgun (WGS) entry which is preliminary data.</text>
</comment>
<dbReference type="InterPro" id="IPR016516">
    <property type="entry name" value="UCP07580"/>
</dbReference>
<evidence type="ECO:0000256" key="1">
    <source>
        <dbReference type="SAM" id="Phobius"/>
    </source>
</evidence>
<protein>
    <submittedName>
        <fullName evidence="2">Metal-dependent hydrolase</fullName>
    </submittedName>
</protein>
<dbReference type="AlphaFoldDB" id="A0A1X1YP69"/>
<dbReference type="RefSeq" id="WP_085263687.1">
    <property type="nucleotide sequence ID" value="NZ_JACKVG010000012.1"/>
</dbReference>
<name>A0A1X1YP69_9MYCO</name>
<dbReference type="Proteomes" id="UP000193866">
    <property type="component" value="Unassembled WGS sequence"/>
</dbReference>
<dbReference type="Pfam" id="PF10118">
    <property type="entry name" value="Metal_hydrol"/>
    <property type="match status" value="1"/>
</dbReference>
<dbReference type="PIRSF" id="PIRSF007580">
    <property type="entry name" value="UCP07580"/>
    <property type="match status" value="1"/>
</dbReference>
<accession>A0A1X1YP69</accession>
<evidence type="ECO:0000313" key="2">
    <source>
        <dbReference type="EMBL" id="ORW12801.1"/>
    </source>
</evidence>
<dbReference type="PANTHER" id="PTHR39456:SF1">
    <property type="entry name" value="METAL-DEPENDENT HYDROLASE"/>
    <property type="match status" value="1"/>
</dbReference>
<organism evidence="2 3">
    <name type="scientific">Mycolicibacter longobardus</name>
    <dbReference type="NCBI Taxonomy" id="1108812"/>
    <lineage>
        <taxon>Bacteria</taxon>
        <taxon>Bacillati</taxon>
        <taxon>Actinomycetota</taxon>
        <taxon>Actinomycetes</taxon>
        <taxon>Mycobacteriales</taxon>
        <taxon>Mycobacteriaceae</taxon>
        <taxon>Mycolicibacter</taxon>
    </lineage>
</organism>
<dbReference type="GO" id="GO:0016787">
    <property type="term" value="F:hydrolase activity"/>
    <property type="evidence" value="ECO:0007669"/>
    <property type="project" value="UniProtKB-KW"/>
</dbReference>
<keyword evidence="1" id="KW-0472">Membrane</keyword>
<keyword evidence="2" id="KW-0378">Hydrolase</keyword>
<gene>
    <name evidence="2" type="ORF">AWC16_06515</name>
</gene>
<reference evidence="2 3" key="1">
    <citation type="submission" date="2016-01" db="EMBL/GenBank/DDBJ databases">
        <title>The new phylogeny of the genus Mycobacterium.</title>
        <authorList>
            <person name="Tarcisio F."/>
            <person name="Conor M."/>
            <person name="Antonella G."/>
            <person name="Elisabetta G."/>
            <person name="Giulia F.S."/>
            <person name="Sara T."/>
            <person name="Anna F."/>
            <person name="Clotilde B."/>
            <person name="Roberto B."/>
            <person name="Veronica D.S."/>
            <person name="Fabio R."/>
            <person name="Monica P."/>
            <person name="Olivier J."/>
            <person name="Enrico T."/>
            <person name="Nicola S."/>
        </authorList>
    </citation>
    <scope>NUCLEOTIDE SEQUENCE [LARGE SCALE GENOMIC DNA]</scope>
    <source>
        <strain evidence="2 3">DSM 45394</strain>
    </source>
</reference>
<evidence type="ECO:0000313" key="3">
    <source>
        <dbReference type="Proteomes" id="UP000193866"/>
    </source>
</evidence>
<sequence>MTSQRQPRSTPAKTPSCPKTRRIRFRFDDGDAHGKYFADGDMVLSHFLAGLSGGFPAGEESFIRSVRRFADRATDPVLKKQVAGFIGQESTHGQEHRRLNAVLAAKGYPIRWQDSNAVHRWRIRAERRTPAIVHLAQTAALEHYTAVLAKRILSSDEIQAIPGTPEVWHLLNWHAVEELEHKSVALDLYRAVGGSERIRIAAMAVLIVATAPLIALGLAISLARDPVVRRQPRRVLRGVFALYRGPLFRGFLRDAAAYLRPGFHPDDVDTDALLDHWRSRLFGADGTLNGHLR</sequence>
<feature type="transmembrane region" description="Helical" evidence="1">
    <location>
        <begin position="200"/>
        <end position="223"/>
    </location>
</feature>
<dbReference type="OrthoDB" id="4760165at2"/>
<dbReference type="PANTHER" id="PTHR39456">
    <property type="entry name" value="METAL-DEPENDENT HYDROLASE"/>
    <property type="match status" value="1"/>
</dbReference>
<dbReference type="EMBL" id="LQPG01000010">
    <property type="protein sequence ID" value="ORW12801.1"/>
    <property type="molecule type" value="Genomic_DNA"/>
</dbReference>
<dbReference type="STRING" id="1108812.AWC16_06515"/>